<name>C0Z6Y8_BREBN</name>
<dbReference type="eggNOG" id="ENOG50343XS">
    <property type="taxonomic scope" value="Bacteria"/>
</dbReference>
<keyword evidence="3" id="KW-1185">Reference proteome</keyword>
<accession>C0Z6Y8</accession>
<evidence type="ECO:0000313" key="2">
    <source>
        <dbReference type="EMBL" id="BAH46337.1"/>
    </source>
</evidence>
<dbReference type="AlphaFoldDB" id="C0Z6Y8"/>
<reference evidence="2 3" key="1">
    <citation type="submission" date="2005-03" db="EMBL/GenBank/DDBJ databases">
        <title>Brevibacillus brevis strain 47, complete genome.</title>
        <authorList>
            <person name="Hosoyama A."/>
            <person name="Yamada R."/>
            <person name="Hongo Y."/>
            <person name="Terui Y."/>
            <person name="Ankai A."/>
            <person name="Masuyama W."/>
            <person name="Sekiguchi M."/>
            <person name="Takeda T."/>
            <person name="Asano K."/>
            <person name="Ohji S."/>
            <person name="Ichikawa N."/>
            <person name="Narita S."/>
            <person name="Aoki N."/>
            <person name="Miura H."/>
            <person name="Matsushita S."/>
            <person name="Sekigawa T."/>
            <person name="Yamagata H."/>
            <person name="Yoshikawa H."/>
            <person name="Udaka S."/>
            <person name="Tanikawa S."/>
            <person name="Fujita N."/>
        </authorList>
    </citation>
    <scope>NUCLEOTIDE SEQUENCE [LARGE SCALE GENOMIC DNA]</scope>
    <source>
        <strain evidence="3">47 / JCM 6285 / NBRC 100599</strain>
        <strain evidence="2">NBRC 100599</strain>
    </source>
</reference>
<dbReference type="KEGG" id="bbe:BBR47_53600"/>
<proteinExistence type="predicted"/>
<gene>
    <name evidence="1" type="ordered locus">BBR47_29340</name>
    <name evidence="2" type="ordered locus">BBR47_53600</name>
</gene>
<dbReference type="STRING" id="358681.BBR47_29340"/>
<dbReference type="Proteomes" id="UP000001877">
    <property type="component" value="Chromosome"/>
</dbReference>
<evidence type="ECO:0000313" key="3">
    <source>
        <dbReference type="Proteomes" id="UP000001877"/>
    </source>
</evidence>
<dbReference type="RefSeq" id="WP_015891230.1">
    <property type="nucleotide sequence ID" value="NC_012491.1"/>
</dbReference>
<dbReference type="EMBL" id="AP008955">
    <property type="protein sequence ID" value="BAH43911.1"/>
    <property type="molecule type" value="Genomic_DNA"/>
</dbReference>
<sequence>MPYERQFWADRLVNPETGETIQEGTRYTARRMNHIEEGIKGIDDIVIKMENRILHLHAKITTGDRTAGNNGIFVDTFDGIQDAVISLDKTRTTIQSISGTNVTVASVAGFAVGQEVTLASVNNQEERIITAINALTQVITLNAAPTATYSSNAILARSTVEIDTVAKRMRRGSIDTYSVRIAVT</sequence>
<dbReference type="KEGG" id="bbe:BBR47_29340"/>
<evidence type="ECO:0000313" key="1">
    <source>
        <dbReference type="EMBL" id="BAH43911.1"/>
    </source>
</evidence>
<dbReference type="EMBL" id="AP008955">
    <property type="protein sequence ID" value="BAH46337.1"/>
    <property type="molecule type" value="Genomic_DNA"/>
</dbReference>
<dbReference type="HOGENOM" id="CLU_1465571_0_0_9"/>
<protein>
    <submittedName>
        <fullName evidence="2">Uncharacterized protein</fullName>
    </submittedName>
</protein>
<organism evidence="2 3">
    <name type="scientific">Brevibacillus brevis (strain 47 / JCM 6285 / NBRC 100599)</name>
    <dbReference type="NCBI Taxonomy" id="358681"/>
    <lineage>
        <taxon>Bacteria</taxon>
        <taxon>Bacillati</taxon>
        <taxon>Bacillota</taxon>
        <taxon>Bacilli</taxon>
        <taxon>Bacillales</taxon>
        <taxon>Paenibacillaceae</taxon>
        <taxon>Brevibacillus</taxon>
    </lineage>
</organism>